<dbReference type="GO" id="GO:0043546">
    <property type="term" value="F:molybdopterin cofactor binding"/>
    <property type="evidence" value="ECO:0007669"/>
    <property type="project" value="InterPro"/>
</dbReference>
<dbReference type="eggNOG" id="arCOG02674">
    <property type="taxonomic scope" value="Archaea"/>
</dbReference>
<gene>
    <name evidence="2" type="ordered locus">Ferp_0601</name>
</gene>
<dbReference type="HOGENOM" id="CLU_123704_1_0_2"/>
<dbReference type="STRING" id="589924.Ferp_0601"/>
<dbReference type="PIRSF" id="PIRSF015873">
    <property type="entry name" value="FwdD"/>
    <property type="match status" value="1"/>
</dbReference>
<dbReference type="GeneID" id="8778103"/>
<evidence type="ECO:0000259" key="1">
    <source>
        <dbReference type="Pfam" id="PF01568"/>
    </source>
</evidence>
<dbReference type="InterPro" id="IPR012040">
    <property type="entry name" value="Formylmethanofuran_DH_dsu"/>
</dbReference>
<dbReference type="Gene3D" id="2.40.40.20">
    <property type="match status" value="1"/>
</dbReference>
<dbReference type="SUPFAM" id="SSF50692">
    <property type="entry name" value="ADC-like"/>
    <property type="match status" value="1"/>
</dbReference>
<accession>D3S3E0</accession>
<dbReference type="Pfam" id="PF01568">
    <property type="entry name" value="Molydop_binding"/>
    <property type="match status" value="1"/>
</dbReference>
<evidence type="ECO:0000313" key="3">
    <source>
        <dbReference type="Proteomes" id="UP000002613"/>
    </source>
</evidence>
<keyword evidence="3" id="KW-1185">Reference proteome</keyword>
<proteinExistence type="predicted"/>
<reference evidence="3" key="1">
    <citation type="submission" date="2010-02" db="EMBL/GenBank/DDBJ databases">
        <title>Complete sequence of Ferroglobus placidus DSM 10642.</title>
        <authorList>
            <consortium name="US DOE Joint Genome Institute"/>
            <person name="Lucas S."/>
            <person name="Copeland A."/>
            <person name="Lapidus A."/>
            <person name="Cheng J.-F."/>
            <person name="Bruce D."/>
            <person name="Goodwin L."/>
            <person name="Pitluck S."/>
            <person name="Saunders E."/>
            <person name="Brettin T."/>
            <person name="Detter J.C."/>
            <person name="Han C."/>
            <person name="Tapia R."/>
            <person name="Larimer F."/>
            <person name="Land M."/>
            <person name="Hauser L."/>
            <person name="Kyrpides N."/>
            <person name="Ivanova N."/>
            <person name="Holmes D."/>
            <person name="Lovley D."/>
            <person name="Kyrpides N."/>
            <person name="Anderson I.J."/>
            <person name="Woyke T."/>
        </authorList>
    </citation>
    <scope>NUCLEOTIDE SEQUENCE [LARGE SCALE GENOMIC DNA]</scope>
    <source>
        <strain evidence="3">DSM 10642 / AEDII12DO</strain>
    </source>
</reference>
<evidence type="ECO:0000313" key="2">
    <source>
        <dbReference type="EMBL" id="ADC64773.1"/>
    </source>
</evidence>
<dbReference type="KEGG" id="fpl:Ferp_0601"/>
<dbReference type="AlphaFoldDB" id="D3S3E0"/>
<dbReference type="InterPro" id="IPR009010">
    <property type="entry name" value="Asp_de-COase-like_dom_sf"/>
</dbReference>
<protein>
    <submittedName>
        <fullName evidence="2">Molybdopterin dinucleotide-binding region</fullName>
    </submittedName>
</protein>
<dbReference type="Proteomes" id="UP000002613">
    <property type="component" value="Chromosome"/>
</dbReference>
<reference evidence="2 3" key="2">
    <citation type="journal article" date="2011" name="Stand. Genomic Sci.">
        <title>Complete genome sequence of Ferroglobus placidus AEDII12DO.</title>
        <authorList>
            <person name="Anderson I."/>
            <person name="Risso C."/>
            <person name="Holmes D."/>
            <person name="Lucas S."/>
            <person name="Copeland A."/>
            <person name="Lapidus A."/>
            <person name="Cheng J.F."/>
            <person name="Bruce D."/>
            <person name="Goodwin L."/>
            <person name="Pitluck S."/>
            <person name="Saunders E."/>
            <person name="Brettin T."/>
            <person name="Detter J.C."/>
            <person name="Han C."/>
            <person name="Tapia R."/>
            <person name="Larimer F."/>
            <person name="Land M."/>
            <person name="Hauser L."/>
            <person name="Woyke T."/>
            <person name="Lovley D."/>
            <person name="Kyrpides N."/>
            <person name="Ivanova N."/>
        </authorList>
    </citation>
    <scope>NUCLEOTIDE SEQUENCE [LARGE SCALE GENOMIC DNA]</scope>
    <source>
        <strain evidence="3">DSM 10642 / AEDII12DO</strain>
    </source>
</reference>
<dbReference type="RefSeq" id="WP_012965119.1">
    <property type="nucleotide sequence ID" value="NC_013849.1"/>
</dbReference>
<organism evidence="2 3">
    <name type="scientific">Ferroglobus placidus (strain DSM 10642 / AEDII12DO)</name>
    <dbReference type="NCBI Taxonomy" id="589924"/>
    <lineage>
        <taxon>Archaea</taxon>
        <taxon>Methanobacteriati</taxon>
        <taxon>Methanobacteriota</taxon>
        <taxon>Archaeoglobi</taxon>
        <taxon>Archaeoglobales</taxon>
        <taxon>Archaeoglobaceae</taxon>
        <taxon>Ferroglobus</taxon>
    </lineage>
</organism>
<name>D3S3E0_FERPA</name>
<dbReference type="OrthoDB" id="116806at2157"/>
<dbReference type="PaxDb" id="589924-Ferp_0601"/>
<dbReference type="GO" id="GO:0016491">
    <property type="term" value="F:oxidoreductase activity"/>
    <property type="evidence" value="ECO:0007669"/>
    <property type="project" value="InterPro"/>
</dbReference>
<dbReference type="InterPro" id="IPR006657">
    <property type="entry name" value="MoPterin_dinucl-bd_dom"/>
</dbReference>
<sequence length="123" mass="13560">MPIEVEIITGRTIDQGKTVDEKLTEEYFKAVSYCELNEEDFKALGLKEGDRVKIKTEFGEVVVFAKIGSVPKGVVFIPMGPYANQITSDDTDGTGMPLFKGVRGIVEKTEENVKSVKEILGVE</sequence>
<feature type="domain" description="Molybdopterin dinucleotide-binding" evidence="1">
    <location>
        <begin position="7"/>
        <end position="102"/>
    </location>
</feature>
<dbReference type="EMBL" id="CP001899">
    <property type="protein sequence ID" value="ADC64773.1"/>
    <property type="molecule type" value="Genomic_DNA"/>
</dbReference>